<dbReference type="Pfam" id="PF00285">
    <property type="entry name" value="Citrate_synt"/>
    <property type="match status" value="1"/>
</dbReference>
<dbReference type="RefSeq" id="WP_013032445.1">
    <property type="nucleotide sequence ID" value="NC_013960.1"/>
</dbReference>
<evidence type="ECO:0000313" key="4">
    <source>
        <dbReference type="Proteomes" id="UP000001844"/>
    </source>
</evidence>
<dbReference type="Proteomes" id="UP000001844">
    <property type="component" value="Chromosome"/>
</dbReference>
<reference evidence="4" key="1">
    <citation type="submission" date="2010-04" db="EMBL/GenBank/DDBJ databases">
        <title>Complete genome sequence of Nitrosococcus halophilus Nc4, a salt-adapted, aerobic obligate ammonia-oxidizing sulfur purple bacterium.</title>
        <authorList>
            <consortium name="US DOE Joint Genome Institute"/>
            <person name="Campbell M.A."/>
            <person name="Malfatti S.A."/>
            <person name="Chain P.S.G."/>
            <person name="Heidelberg J.F."/>
            <person name="Ward B.B."/>
            <person name="Klotz M.G."/>
        </authorList>
    </citation>
    <scope>NUCLEOTIDE SEQUENCE [LARGE SCALE GENOMIC DNA]</scope>
    <source>
        <strain evidence="4">Nc4</strain>
    </source>
</reference>
<protein>
    <recommendedName>
        <fullName evidence="2">citrate synthase (unknown stereospecificity)</fullName>
        <ecNumber evidence="2">2.3.3.16</ecNumber>
    </recommendedName>
</protein>
<gene>
    <name evidence="3" type="ordered locus">Nhal_1403</name>
</gene>
<dbReference type="STRING" id="472759.Nhal_1403"/>
<accession>D5C0Z7</accession>
<organism evidence="3 4">
    <name type="scientific">Nitrosococcus halophilus (strain Nc4)</name>
    <dbReference type="NCBI Taxonomy" id="472759"/>
    <lineage>
        <taxon>Bacteria</taxon>
        <taxon>Pseudomonadati</taxon>
        <taxon>Pseudomonadota</taxon>
        <taxon>Gammaproteobacteria</taxon>
        <taxon>Chromatiales</taxon>
        <taxon>Chromatiaceae</taxon>
        <taxon>Nitrosococcus</taxon>
    </lineage>
</organism>
<name>D5C0Z7_NITHN</name>
<dbReference type="AlphaFoldDB" id="D5C0Z7"/>
<dbReference type="SUPFAM" id="SSF48256">
    <property type="entry name" value="Citrate synthase"/>
    <property type="match status" value="1"/>
</dbReference>
<dbReference type="EC" id="2.3.3.16" evidence="2"/>
<evidence type="ECO:0000256" key="1">
    <source>
        <dbReference type="ARBA" id="ARBA00004751"/>
    </source>
</evidence>
<keyword evidence="4" id="KW-1185">Reference proteome</keyword>
<dbReference type="GO" id="GO:0036440">
    <property type="term" value="F:citrate synthase activity"/>
    <property type="evidence" value="ECO:0007669"/>
    <property type="project" value="UniProtKB-EC"/>
</dbReference>
<dbReference type="EMBL" id="CP001798">
    <property type="protein sequence ID" value="ADE14554.1"/>
    <property type="molecule type" value="Genomic_DNA"/>
</dbReference>
<dbReference type="HOGENOM" id="CLU_070533_2_0_6"/>
<dbReference type="GO" id="GO:0006099">
    <property type="term" value="P:tricarboxylic acid cycle"/>
    <property type="evidence" value="ECO:0007669"/>
    <property type="project" value="UniProtKB-UniPathway"/>
</dbReference>
<proteinExistence type="predicted"/>
<dbReference type="OrthoDB" id="5405293at2"/>
<comment type="pathway">
    <text evidence="1">Carbohydrate metabolism; tricarboxylic acid cycle; isocitrate from oxaloacetate: step 1/2.</text>
</comment>
<dbReference type="InterPro" id="IPR036969">
    <property type="entry name" value="Citrate_synthase_sf"/>
</dbReference>
<evidence type="ECO:0000256" key="2">
    <source>
        <dbReference type="ARBA" id="ARBA00012972"/>
    </source>
</evidence>
<dbReference type="KEGG" id="nhl:Nhal_1403"/>
<dbReference type="eggNOG" id="COG0372">
    <property type="taxonomic scope" value="Bacteria"/>
</dbReference>
<evidence type="ECO:0000313" key="3">
    <source>
        <dbReference type="EMBL" id="ADE14554.1"/>
    </source>
</evidence>
<dbReference type="Gene3D" id="1.10.230.10">
    <property type="entry name" value="Cytochrome P450-Terp, domain 2"/>
    <property type="match status" value="1"/>
</dbReference>
<dbReference type="InterPro" id="IPR002020">
    <property type="entry name" value="Citrate_synthase"/>
</dbReference>
<dbReference type="UniPathway" id="UPA00223">
    <property type="reaction ID" value="UER00717"/>
</dbReference>
<dbReference type="InterPro" id="IPR016143">
    <property type="entry name" value="Citrate_synth-like_sm_a-sub"/>
</dbReference>
<sequence length="277" mass="31618">MQGPEYLFENEDHWVTNIGAWFPGERVVFRGKDLFHELQDLPWMGLLLYGITGKIPNEKQIRLFEGIWTLCTSYPDPRLWNNRVAALAGTARSTAALAIGAANAVSEASIYGRRPDIRAIDFLLRTKCQLDKGADIEELVRKELKKYKLIPGYGRPITKKDERIEPLMALAGELGFAQGPYLELAFAIEEILLKGRWRLYMNIAAVAAALAADQGLSRREYYHYLVLCFSAGMFPCYLDALKKSEGTFFPLRCDRVKYEGKQHRYWEVPNKVCIESK</sequence>